<feature type="domain" description="EamA" evidence="6">
    <location>
        <begin position="9"/>
        <end position="138"/>
    </location>
</feature>
<feature type="transmembrane region" description="Helical" evidence="5">
    <location>
        <begin position="154"/>
        <end position="173"/>
    </location>
</feature>
<evidence type="ECO:0000256" key="2">
    <source>
        <dbReference type="ARBA" id="ARBA00022692"/>
    </source>
</evidence>
<feature type="transmembrane region" description="Helical" evidence="5">
    <location>
        <begin position="268"/>
        <end position="287"/>
    </location>
</feature>
<keyword evidence="4 5" id="KW-0472">Membrane</keyword>
<comment type="caution">
    <text evidence="7">The sequence shown here is derived from an EMBL/GenBank/DDBJ whole genome shotgun (WGS) entry which is preliminary data.</text>
</comment>
<dbReference type="eggNOG" id="COG0697">
    <property type="taxonomic scope" value="Bacteria"/>
</dbReference>
<feature type="transmembrane region" description="Helical" evidence="5">
    <location>
        <begin position="75"/>
        <end position="93"/>
    </location>
</feature>
<reference evidence="7 8" key="1">
    <citation type="journal article" date="2013" name="Genome Announc.">
        <title>Draft genome sequences for three mercury-methylating, sulfate-reducing bacteria.</title>
        <authorList>
            <person name="Brown S.D."/>
            <person name="Hurt R.A.Jr."/>
            <person name="Gilmour C.C."/>
            <person name="Elias D.A."/>
        </authorList>
    </citation>
    <scope>NUCLEOTIDE SEQUENCE [LARGE SCALE GENOMIC DNA]</scope>
    <source>
        <strain evidence="7 8">DSM 16529</strain>
    </source>
</reference>
<evidence type="ECO:0000256" key="3">
    <source>
        <dbReference type="ARBA" id="ARBA00022989"/>
    </source>
</evidence>
<keyword evidence="3 5" id="KW-1133">Transmembrane helix</keyword>
<feature type="transmembrane region" description="Helical" evidence="5">
    <location>
        <begin position="211"/>
        <end position="228"/>
    </location>
</feature>
<evidence type="ECO:0000313" key="7">
    <source>
        <dbReference type="EMBL" id="EPR31488.1"/>
    </source>
</evidence>
<sequence length="314" mass="33538">MLLETIPIWLRLMMLGALWFSMAQVLIKTLGQTLPFMEIVFFRGLWGVGLSLFMMRRAGVAGAGRRKGLLLTRGLLGFLTMSGSFYSLTVLSLSDAITLYYLHPVFAAVFSSMLGRERFFGRTALALVISLAGALCIARPAFLFGLNGPAPDPLGVAAALVSAVCGGAVLVSLHELGRTEHPLVPTLWVSVCAVSLSLAGALPVWRWPVGWEWLLIAGIGVLTQRAQLDMTRGLAIEPAGRASVVGYSQIILAGIWGAALFAETPHWSFYPGAALIILGSLVSTFGAKKPAPVKPIACTTVRPPSESDDHKPQP</sequence>
<feature type="transmembrane region" description="Helical" evidence="5">
    <location>
        <begin position="12"/>
        <end position="30"/>
    </location>
</feature>
<dbReference type="AlphaFoldDB" id="S7UGW7"/>
<dbReference type="RefSeq" id="WP_020887509.1">
    <property type="nucleotide sequence ID" value="NZ_ATHI01000028.1"/>
</dbReference>
<comment type="subcellular location">
    <subcellularLocation>
        <location evidence="1">Membrane</location>
        <topology evidence="1">Multi-pass membrane protein</topology>
    </subcellularLocation>
</comment>
<dbReference type="Pfam" id="PF00892">
    <property type="entry name" value="EamA"/>
    <property type="match status" value="2"/>
</dbReference>
<protein>
    <recommendedName>
        <fullName evidence="6">EamA domain-containing protein</fullName>
    </recommendedName>
</protein>
<dbReference type="PATRIC" id="fig|1121439.3.peg.2181"/>
<keyword evidence="2 5" id="KW-0812">Transmembrane</keyword>
<evidence type="ECO:0000256" key="1">
    <source>
        <dbReference type="ARBA" id="ARBA00004141"/>
    </source>
</evidence>
<dbReference type="SUPFAM" id="SSF103481">
    <property type="entry name" value="Multidrug resistance efflux transporter EmrE"/>
    <property type="match status" value="2"/>
</dbReference>
<dbReference type="EMBL" id="ATHI01000028">
    <property type="protein sequence ID" value="EPR31488.1"/>
    <property type="molecule type" value="Genomic_DNA"/>
</dbReference>
<dbReference type="PANTHER" id="PTHR22911">
    <property type="entry name" value="ACYL-MALONYL CONDENSING ENZYME-RELATED"/>
    <property type="match status" value="1"/>
</dbReference>
<accession>S7UGW7</accession>
<evidence type="ECO:0000313" key="8">
    <source>
        <dbReference type="Proteomes" id="UP000014975"/>
    </source>
</evidence>
<feature type="transmembrane region" description="Helical" evidence="5">
    <location>
        <begin position="240"/>
        <end position="262"/>
    </location>
</feature>
<dbReference type="GO" id="GO:0016020">
    <property type="term" value="C:membrane"/>
    <property type="evidence" value="ECO:0007669"/>
    <property type="project" value="UniProtKB-SubCell"/>
</dbReference>
<dbReference type="STRING" id="1121439.dsat_0812"/>
<feature type="transmembrane region" description="Helical" evidence="5">
    <location>
        <begin position="185"/>
        <end position="205"/>
    </location>
</feature>
<organism evidence="7 8">
    <name type="scientific">Alkalidesulfovibrio alkalitolerans DSM 16529</name>
    <dbReference type="NCBI Taxonomy" id="1121439"/>
    <lineage>
        <taxon>Bacteria</taxon>
        <taxon>Pseudomonadati</taxon>
        <taxon>Thermodesulfobacteriota</taxon>
        <taxon>Desulfovibrionia</taxon>
        <taxon>Desulfovibrionales</taxon>
        <taxon>Desulfovibrionaceae</taxon>
        <taxon>Alkalidesulfovibrio</taxon>
    </lineage>
</organism>
<dbReference type="PANTHER" id="PTHR22911:SF6">
    <property type="entry name" value="SOLUTE CARRIER FAMILY 35 MEMBER G1"/>
    <property type="match status" value="1"/>
</dbReference>
<feature type="transmembrane region" description="Helical" evidence="5">
    <location>
        <begin position="123"/>
        <end position="142"/>
    </location>
</feature>
<evidence type="ECO:0000256" key="4">
    <source>
        <dbReference type="ARBA" id="ARBA00023136"/>
    </source>
</evidence>
<gene>
    <name evidence="7" type="ORF">dsat_0812</name>
</gene>
<feature type="transmembrane region" description="Helical" evidence="5">
    <location>
        <begin position="36"/>
        <end position="54"/>
    </location>
</feature>
<proteinExistence type="predicted"/>
<keyword evidence="8" id="KW-1185">Reference proteome</keyword>
<evidence type="ECO:0000256" key="5">
    <source>
        <dbReference type="SAM" id="Phobius"/>
    </source>
</evidence>
<dbReference type="OrthoDB" id="9807937at2"/>
<feature type="transmembrane region" description="Helical" evidence="5">
    <location>
        <begin position="99"/>
        <end position="116"/>
    </location>
</feature>
<dbReference type="InterPro" id="IPR000620">
    <property type="entry name" value="EamA_dom"/>
</dbReference>
<name>S7UGW7_9BACT</name>
<evidence type="ECO:0000259" key="6">
    <source>
        <dbReference type="Pfam" id="PF00892"/>
    </source>
</evidence>
<dbReference type="Proteomes" id="UP000014975">
    <property type="component" value="Unassembled WGS sequence"/>
</dbReference>
<feature type="domain" description="EamA" evidence="6">
    <location>
        <begin position="154"/>
        <end position="284"/>
    </location>
</feature>
<dbReference type="InterPro" id="IPR037185">
    <property type="entry name" value="EmrE-like"/>
</dbReference>